<feature type="compositionally biased region" description="Polar residues" evidence="1">
    <location>
        <begin position="1"/>
        <end position="20"/>
    </location>
</feature>
<protein>
    <submittedName>
        <fullName evidence="2">Uncharacterized protein</fullName>
    </submittedName>
</protein>
<accession>A0A086JC97</accession>
<dbReference type="EMBL" id="AHZU02001697">
    <property type="protein sequence ID" value="KFG29765.1"/>
    <property type="molecule type" value="Genomic_DNA"/>
</dbReference>
<proteinExistence type="predicted"/>
<dbReference type="VEuPathDB" id="ToxoDB:TGDOM2_238380"/>
<sequence>MSILSSVTCNTARSSASVTGGKNRRNYPREMIRLRPGHYRRFAAGNRFALYDVFFACSVCHRPPPYRVVDAWPSDPQSTSRKARKHSFKKAASQTGAPPRRATSNRYFPPAGSAQVPMPPSSYPEPPMELPPPEPVSDRASPPTVADPEPENPAPATHVKRSKWSLKGRKSLKSKLTGADGSPADVSRSSVAGSDPQSRTLASKLLSRSLFGSDAPKRTGTLSTGSDGTPPDVQSVRAAEAIPLEPPKLSPPGETRGPPTLRHTLSRKKSDKGGEPAQKIVVTVGALKGMYKGELEGQAQLFLLCGTTQDNLEQLLNHVRNKSPLIPFTLPSSGAFAVDFKHEFVLPLGDPPPPGMRVSVVCTRETTRVDQDGKKRFSWRLNDVGSIVSPFRDMTTSQTVDWDVYPLKLNKQSGFEAENVVLEAKFSLCPDSSGPPVPPDEIEAFTPPKPRKAKIKKEAKHQAAAPVDVPRLHLAETATDVEKRKRHFRLSTNSSKKDGAECREVSSRPLSESSDALSLRSSSSIIERLERALREHSASTERLNQFLEEYQRRKETSSRSERKRVFDTHVRPYQQTPESVSSLSDPPQNRRYGDDESVFSGRTGADAANQKRTEDRDVYCRQEKLSWGSSTSSDGTFRLTRRPSQTSKREFSDDAESEGGPQSRVPQASSCHSNNRTNGAFRVKGNLSDGYEAFANTEGTRGEKKTSDLQRSSQSDSRQSGSREIFEATKGGFSRARKTEKLETFEDFETSELDGFGVFGTSVLHAPLADSSVSSLSISPASSSRSREPCKLYSARVATLKEVRYPSDRGIAGREVTVKGMRRFPPPKRSGGKQGSGSGIETPARESDCVRNRSDANVLASRRCADSVYPRISPQRSKHF</sequence>
<evidence type="ECO:0000313" key="2">
    <source>
        <dbReference type="EMBL" id="KFG29765.1"/>
    </source>
</evidence>
<feature type="compositionally biased region" description="Pro residues" evidence="1">
    <location>
        <begin position="117"/>
        <end position="135"/>
    </location>
</feature>
<feature type="compositionally biased region" description="Polar residues" evidence="1">
    <location>
        <begin position="573"/>
        <end position="587"/>
    </location>
</feature>
<gene>
    <name evidence="2" type="ORF">TGDOM2_238380</name>
</gene>
<feature type="compositionally biased region" description="Low complexity" evidence="1">
    <location>
        <begin position="510"/>
        <end position="521"/>
    </location>
</feature>
<feature type="region of interest" description="Disordered" evidence="1">
    <location>
        <begin position="483"/>
        <end position="521"/>
    </location>
</feature>
<feature type="compositionally biased region" description="Low complexity" evidence="1">
    <location>
        <begin position="709"/>
        <end position="723"/>
    </location>
</feature>
<dbReference type="SMR" id="A0A086JC97"/>
<name>A0A086JC97_TOXGO</name>
<evidence type="ECO:0000256" key="1">
    <source>
        <dbReference type="SAM" id="MobiDB-lite"/>
    </source>
</evidence>
<comment type="caution">
    <text evidence="2">The sequence shown here is derived from an EMBL/GenBank/DDBJ whole genome shotgun (WGS) entry which is preliminary data.</text>
</comment>
<organism evidence="2 3">
    <name type="scientific">Toxoplasma gondii GAB2-2007-GAL-DOM2</name>
    <dbReference type="NCBI Taxonomy" id="1130820"/>
    <lineage>
        <taxon>Eukaryota</taxon>
        <taxon>Sar</taxon>
        <taxon>Alveolata</taxon>
        <taxon>Apicomplexa</taxon>
        <taxon>Conoidasida</taxon>
        <taxon>Coccidia</taxon>
        <taxon>Eucoccidiorida</taxon>
        <taxon>Eimeriorina</taxon>
        <taxon>Sarcocystidae</taxon>
        <taxon>Toxoplasma</taxon>
    </lineage>
</organism>
<dbReference type="AlphaFoldDB" id="A0A086JC97"/>
<feature type="compositionally biased region" description="Basic and acidic residues" evidence="1">
    <location>
        <begin position="609"/>
        <end position="624"/>
    </location>
</feature>
<feature type="compositionally biased region" description="Basic and acidic residues" evidence="1">
    <location>
        <begin position="549"/>
        <end position="570"/>
    </location>
</feature>
<reference evidence="2 3" key="1">
    <citation type="submission" date="2014-02" db="EMBL/GenBank/DDBJ databases">
        <authorList>
            <person name="Sibley D."/>
            <person name="Venepally P."/>
            <person name="Karamycheva S."/>
            <person name="Hadjithomas M."/>
            <person name="Khan A."/>
            <person name="Brunk B."/>
            <person name="Roos D."/>
            <person name="Caler E."/>
            <person name="Lorenzi H."/>
        </authorList>
    </citation>
    <scope>NUCLEOTIDE SEQUENCE [LARGE SCALE GENOMIC DNA]</scope>
    <source>
        <strain evidence="2 3">GAB2-2007-GAL-DOM2</strain>
    </source>
</reference>
<feature type="region of interest" description="Disordered" evidence="1">
    <location>
        <begin position="549"/>
        <end position="732"/>
    </location>
</feature>
<dbReference type="OrthoDB" id="331314at2759"/>
<feature type="region of interest" description="Disordered" evidence="1">
    <location>
        <begin position="70"/>
        <end position="276"/>
    </location>
</feature>
<evidence type="ECO:0000313" key="3">
    <source>
        <dbReference type="Proteomes" id="UP000028837"/>
    </source>
</evidence>
<feature type="compositionally biased region" description="Basic and acidic residues" evidence="1">
    <location>
        <begin position="843"/>
        <end position="853"/>
    </location>
</feature>
<feature type="compositionally biased region" description="Basic and acidic residues" evidence="1">
    <location>
        <begin position="495"/>
        <end position="506"/>
    </location>
</feature>
<feature type="compositionally biased region" description="Polar residues" evidence="1">
    <location>
        <begin position="92"/>
        <end position="106"/>
    </location>
</feature>
<feature type="compositionally biased region" description="Basic residues" evidence="1">
    <location>
        <begin position="158"/>
        <end position="173"/>
    </location>
</feature>
<feature type="region of interest" description="Disordered" evidence="1">
    <location>
        <begin position="1"/>
        <end position="24"/>
    </location>
</feature>
<feature type="compositionally biased region" description="Polar residues" evidence="1">
    <location>
        <begin position="187"/>
        <end position="201"/>
    </location>
</feature>
<feature type="region of interest" description="Disordered" evidence="1">
    <location>
        <begin position="814"/>
        <end position="853"/>
    </location>
</feature>
<dbReference type="Proteomes" id="UP000028837">
    <property type="component" value="Unassembled WGS sequence"/>
</dbReference>
<feature type="compositionally biased region" description="Polar residues" evidence="1">
    <location>
        <begin position="664"/>
        <end position="678"/>
    </location>
</feature>